<evidence type="ECO:0000256" key="1">
    <source>
        <dbReference type="SAM" id="MobiDB-lite"/>
    </source>
</evidence>
<feature type="compositionally biased region" description="Low complexity" evidence="1">
    <location>
        <begin position="97"/>
        <end position="115"/>
    </location>
</feature>
<dbReference type="InterPro" id="IPR022203">
    <property type="entry name" value="DUF3727"/>
</dbReference>
<dbReference type="Gramene" id="Psat05G0191100-T1">
    <property type="protein sequence ID" value="KAI5404931.1"/>
    <property type="gene ID" value="KIW84_051911"/>
</dbReference>
<feature type="compositionally biased region" description="Low complexity" evidence="1">
    <location>
        <begin position="77"/>
        <end position="88"/>
    </location>
</feature>
<comment type="caution">
    <text evidence="2">The sequence shown here is derived from an EMBL/GenBank/DDBJ whole genome shotgun (WGS) entry which is preliminary data.</text>
</comment>
<accession>A0A9D5AEJ0</accession>
<dbReference type="EMBL" id="JAMSHJ010000005">
    <property type="protein sequence ID" value="KAI5404931.1"/>
    <property type="molecule type" value="Genomic_DNA"/>
</dbReference>
<name>A0A9D5AEJ0_PEA</name>
<dbReference type="Pfam" id="PF12527">
    <property type="entry name" value="DUF3727"/>
    <property type="match status" value="1"/>
</dbReference>
<proteinExistence type="predicted"/>
<dbReference type="PANTHER" id="PTHR36061:SF4">
    <property type="entry name" value="DUF3727 FAMILY PROTEIN"/>
    <property type="match status" value="1"/>
</dbReference>
<evidence type="ECO:0000313" key="2">
    <source>
        <dbReference type="EMBL" id="KAI5404931.1"/>
    </source>
</evidence>
<evidence type="ECO:0000313" key="3">
    <source>
        <dbReference type="Proteomes" id="UP001058974"/>
    </source>
</evidence>
<feature type="region of interest" description="Disordered" evidence="1">
    <location>
        <begin position="65"/>
        <end position="126"/>
    </location>
</feature>
<sequence>MKHVYKKMIVKLNLEFATKMAAQAQSLKVYPSSTRLQFSFPHSKFNQPRFLSFSLRSPRLQPIICSASNVKPKKHSSSSSTENKNLNNNHKKKKNNNKSGVEASDSNSASASASSLRHIPTQLPSPPAGFVVDDTGKLLMASNDRLATLVDPANNLPLECVIRRVFTSSEGDECVLLCPLDMPVHVLQSTGDGWSEVSYEELEPLLPAAAFALAKLHIHLVYSGYCYTARGGFFYSEEDIFEFHAEGQGGGLATESIKITHFNQEGAHYMIYTPSDPLVFVAAKDQNGVLQIADEELLEDPAVISARDEETEFNALVVEEEAALLDSLLD</sequence>
<gene>
    <name evidence="2" type="ORF">KIW84_051911</name>
</gene>
<reference evidence="2 3" key="1">
    <citation type="journal article" date="2022" name="Nat. Genet.">
        <title>Improved pea reference genome and pan-genome highlight genomic features and evolutionary characteristics.</title>
        <authorList>
            <person name="Yang T."/>
            <person name="Liu R."/>
            <person name="Luo Y."/>
            <person name="Hu S."/>
            <person name="Wang D."/>
            <person name="Wang C."/>
            <person name="Pandey M.K."/>
            <person name="Ge S."/>
            <person name="Xu Q."/>
            <person name="Li N."/>
            <person name="Li G."/>
            <person name="Huang Y."/>
            <person name="Saxena R.K."/>
            <person name="Ji Y."/>
            <person name="Li M."/>
            <person name="Yan X."/>
            <person name="He Y."/>
            <person name="Liu Y."/>
            <person name="Wang X."/>
            <person name="Xiang C."/>
            <person name="Varshney R.K."/>
            <person name="Ding H."/>
            <person name="Gao S."/>
            <person name="Zong X."/>
        </authorList>
    </citation>
    <scope>NUCLEOTIDE SEQUENCE [LARGE SCALE GENOMIC DNA]</scope>
    <source>
        <strain evidence="2 3">cv. Zhongwan 6</strain>
    </source>
</reference>
<keyword evidence="3" id="KW-1185">Reference proteome</keyword>
<dbReference type="AlphaFoldDB" id="A0A9D5AEJ0"/>
<dbReference type="PANTHER" id="PTHR36061">
    <property type="match status" value="1"/>
</dbReference>
<organism evidence="2 3">
    <name type="scientific">Pisum sativum</name>
    <name type="common">Garden pea</name>
    <name type="synonym">Lathyrus oleraceus</name>
    <dbReference type="NCBI Taxonomy" id="3888"/>
    <lineage>
        <taxon>Eukaryota</taxon>
        <taxon>Viridiplantae</taxon>
        <taxon>Streptophyta</taxon>
        <taxon>Embryophyta</taxon>
        <taxon>Tracheophyta</taxon>
        <taxon>Spermatophyta</taxon>
        <taxon>Magnoliopsida</taxon>
        <taxon>eudicotyledons</taxon>
        <taxon>Gunneridae</taxon>
        <taxon>Pentapetalae</taxon>
        <taxon>rosids</taxon>
        <taxon>fabids</taxon>
        <taxon>Fabales</taxon>
        <taxon>Fabaceae</taxon>
        <taxon>Papilionoideae</taxon>
        <taxon>50 kb inversion clade</taxon>
        <taxon>NPAAA clade</taxon>
        <taxon>Hologalegina</taxon>
        <taxon>IRL clade</taxon>
        <taxon>Fabeae</taxon>
        <taxon>Lathyrus</taxon>
    </lineage>
</organism>
<dbReference type="Proteomes" id="UP001058974">
    <property type="component" value="Chromosome 5"/>
</dbReference>
<dbReference type="OrthoDB" id="1918611at2759"/>
<protein>
    <submittedName>
        <fullName evidence="2">Uncharacterized protein</fullName>
    </submittedName>
</protein>